<sequence length="178" mass="19972">MKILTSTPVSDPGASEPPVLTSYVHPHVEIESYFARSALRPPPLNPFHSGDDYSLWAQNFLRGVHLKAAGSYLVSLLEYSAVRQLTATVLSFDAPATALFNTSNDLFDPKQSASLALETFWRAFPDESPVWRKTEVIKEFTRGVRNTELYSKFFQKQYVYQEKALDVACGYEAAEVAQ</sequence>
<name>A0A183SLJ2_SCHSO</name>
<dbReference type="OrthoDB" id="6280013at2759"/>
<reference evidence="3" key="1">
    <citation type="submission" date="2016-06" db="UniProtKB">
        <authorList>
            <consortium name="WormBaseParasite"/>
        </authorList>
    </citation>
    <scope>IDENTIFICATION</scope>
</reference>
<reference evidence="1 2" key="2">
    <citation type="submission" date="2018-11" db="EMBL/GenBank/DDBJ databases">
        <authorList>
            <consortium name="Pathogen Informatics"/>
        </authorList>
    </citation>
    <scope>NUCLEOTIDE SEQUENCE [LARGE SCALE GENOMIC DNA]</scope>
    <source>
        <strain evidence="1 2">NST_G2</strain>
    </source>
</reference>
<dbReference type="AlphaFoldDB" id="A0A183SLJ2"/>
<evidence type="ECO:0000313" key="2">
    <source>
        <dbReference type="Proteomes" id="UP000275846"/>
    </source>
</evidence>
<keyword evidence="2" id="KW-1185">Reference proteome</keyword>
<gene>
    <name evidence="1" type="ORF">SSLN_LOCUS5090</name>
</gene>
<organism evidence="3">
    <name type="scientific">Schistocephalus solidus</name>
    <name type="common">Tapeworm</name>
    <dbReference type="NCBI Taxonomy" id="70667"/>
    <lineage>
        <taxon>Eukaryota</taxon>
        <taxon>Metazoa</taxon>
        <taxon>Spiralia</taxon>
        <taxon>Lophotrochozoa</taxon>
        <taxon>Platyhelminthes</taxon>
        <taxon>Cestoda</taxon>
        <taxon>Eucestoda</taxon>
        <taxon>Diphyllobothriidea</taxon>
        <taxon>Diphyllobothriidae</taxon>
        <taxon>Schistocephalus</taxon>
    </lineage>
</organism>
<dbReference type="STRING" id="70667.A0A183SLJ2"/>
<accession>A0A183SLJ2</accession>
<proteinExistence type="predicted"/>
<dbReference type="Proteomes" id="UP000275846">
    <property type="component" value="Unassembled WGS sequence"/>
</dbReference>
<dbReference type="EMBL" id="UYSU01033111">
    <property type="protein sequence ID" value="VDL91475.1"/>
    <property type="molecule type" value="Genomic_DNA"/>
</dbReference>
<protein>
    <submittedName>
        <fullName evidence="3">Retrotrans_gag domain-containing protein</fullName>
    </submittedName>
</protein>
<evidence type="ECO:0000313" key="1">
    <source>
        <dbReference type="EMBL" id="VDL91475.1"/>
    </source>
</evidence>
<evidence type="ECO:0000313" key="3">
    <source>
        <dbReference type="WBParaSite" id="SSLN_0000525301-mRNA-1"/>
    </source>
</evidence>
<dbReference type="WBParaSite" id="SSLN_0000525301-mRNA-1">
    <property type="protein sequence ID" value="SSLN_0000525301-mRNA-1"/>
    <property type="gene ID" value="SSLN_0000525301"/>
</dbReference>